<feature type="transmembrane region" description="Helical" evidence="1">
    <location>
        <begin position="64"/>
        <end position="87"/>
    </location>
</feature>
<sequence>MTEPTPTSRILRNNLLVVLGAAVLLGVLAKPTDGTTVVLFVVVYLGLALVNIVLGIVHFRRGPAAYFLSALLVFLIGFGSCAAMFMLGGLGKI</sequence>
<reference evidence="2 3" key="1">
    <citation type="submission" date="2018-12" db="EMBL/GenBank/DDBJ databases">
        <authorList>
            <person name="Feng G."/>
            <person name="Zhu H."/>
        </authorList>
    </citation>
    <scope>NUCLEOTIDE SEQUENCE [LARGE SCALE GENOMIC DNA]</scope>
    <source>
        <strain evidence="2 3">LMG 26000</strain>
    </source>
</reference>
<organism evidence="2 3">
    <name type="scientific">Hymenobacter perfusus</name>
    <dbReference type="NCBI Taxonomy" id="1236770"/>
    <lineage>
        <taxon>Bacteria</taxon>
        <taxon>Pseudomonadati</taxon>
        <taxon>Bacteroidota</taxon>
        <taxon>Cytophagia</taxon>
        <taxon>Cytophagales</taxon>
        <taxon>Hymenobacteraceae</taxon>
        <taxon>Hymenobacter</taxon>
    </lineage>
</organism>
<keyword evidence="1" id="KW-0812">Transmembrane</keyword>
<evidence type="ECO:0000313" key="3">
    <source>
        <dbReference type="Proteomes" id="UP000270291"/>
    </source>
</evidence>
<comment type="caution">
    <text evidence="2">The sequence shown here is derived from an EMBL/GenBank/DDBJ whole genome shotgun (WGS) entry which is preliminary data.</text>
</comment>
<keyword evidence="1" id="KW-0472">Membrane</keyword>
<protein>
    <submittedName>
        <fullName evidence="2">Uncharacterized protein</fullName>
    </submittedName>
</protein>
<name>A0A3R9MJC4_9BACT</name>
<evidence type="ECO:0000313" key="2">
    <source>
        <dbReference type="EMBL" id="RSK43609.1"/>
    </source>
</evidence>
<accession>A0A3R9MJC4</accession>
<proteinExistence type="predicted"/>
<feature type="transmembrane region" description="Helical" evidence="1">
    <location>
        <begin position="39"/>
        <end position="57"/>
    </location>
</feature>
<gene>
    <name evidence="2" type="ORF">EI293_12045</name>
</gene>
<dbReference type="OrthoDB" id="886963at2"/>
<keyword evidence="1" id="KW-1133">Transmembrane helix</keyword>
<dbReference type="EMBL" id="RWIU01000003">
    <property type="protein sequence ID" value="RSK43609.1"/>
    <property type="molecule type" value="Genomic_DNA"/>
</dbReference>
<keyword evidence="3" id="KW-1185">Reference proteome</keyword>
<evidence type="ECO:0000256" key="1">
    <source>
        <dbReference type="SAM" id="Phobius"/>
    </source>
</evidence>
<dbReference type="AlphaFoldDB" id="A0A3R9MJC4"/>
<dbReference type="RefSeq" id="WP_125437928.1">
    <property type="nucleotide sequence ID" value="NZ_RWIU01000003.1"/>
</dbReference>
<dbReference type="Proteomes" id="UP000270291">
    <property type="component" value="Unassembled WGS sequence"/>
</dbReference>